<gene>
    <name evidence="2" type="ORF">KS407_23385</name>
</gene>
<evidence type="ECO:0000313" key="2">
    <source>
        <dbReference type="EMBL" id="MBU9724374.1"/>
    </source>
</evidence>
<evidence type="ECO:0000313" key="3">
    <source>
        <dbReference type="Proteomes" id="UP000790580"/>
    </source>
</evidence>
<feature type="transmembrane region" description="Helical" evidence="1">
    <location>
        <begin position="47"/>
        <end position="69"/>
    </location>
</feature>
<accession>A0ABS6K0J7</accession>
<proteinExistence type="predicted"/>
<dbReference type="InterPro" id="IPR032820">
    <property type="entry name" value="ATPase_put"/>
</dbReference>
<keyword evidence="1" id="KW-0812">Transmembrane</keyword>
<keyword evidence="1" id="KW-1133">Transmembrane helix</keyword>
<keyword evidence="1" id="KW-0472">Membrane</keyword>
<reference evidence="2 3" key="1">
    <citation type="submission" date="2021-06" db="EMBL/GenBank/DDBJ databases">
        <title>Bacillus sp. RD4P76, an endophyte from a halophyte.</title>
        <authorList>
            <person name="Sun J.-Q."/>
        </authorList>
    </citation>
    <scope>NUCLEOTIDE SEQUENCE [LARGE SCALE GENOMIC DNA]</scope>
    <source>
        <strain evidence="2 3">JCM 17098</strain>
    </source>
</reference>
<protein>
    <submittedName>
        <fullName evidence="2">AtpZ/AtpI family protein</fullName>
    </submittedName>
</protein>
<sequence>MSAEPSKFQGFLKAFALMTTISSYFVGSVLLGIFIGRWLDKQFHTEVAFLVTGLLLGLGVAVTGIIIAIRRFLGGSSRE</sequence>
<comment type="caution">
    <text evidence="2">The sequence shown here is derived from an EMBL/GenBank/DDBJ whole genome shotgun (WGS) entry which is preliminary data.</text>
</comment>
<dbReference type="Pfam" id="PF09527">
    <property type="entry name" value="ATPase_gene1"/>
    <property type="match status" value="1"/>
</dbReference>
<dbReference type="Proteomes" id="UP000790580">
    <property type="component" value="Unassembled WGS sequence"/>
</dbReference>
<keyword evidence="3" id="KW-1185">Reference proteome</keyword>
<dbReference type="EMBL" id="JAHQCR010000091">
    <property type="protein sequence ID" value="MBU9724374.1"/>
    <property type="molecule type" value="Genomic_DNA"/>
</dbReference>
<evidence type="ECO:0000256" key="1">
    <source>
        <dbReference type="SAM" id="Phobius"/>
    </source>
</evidence>
<dbReference type="RefSeq" id="WP_088077060.1">
    <property type="nucleotide sequence ID" value="NZ_JAHQCR010000091.1"/>
</dbReference>
<name>A0ABS6K0J7_9BACI</name>
<feature type="transmembrane region" description="Helical" evidence="1">
    <location>
        <begin position="12"/>
        <end position="35"/>
    </location>
</feature>
<organism evidence="2 3">
    <name type="scientific">Evansella alkalicola</name>
    <dbReference type="NCBI Taxonomy" id="745819"/>
    <lineage>
        <taxon>Bacteria</taxon>
        <taxon>Bacillati</taxon>
        <taxon>Bacillota</taxon>
        <taxon>Bacilli</taxon>
        <taxon>Bacillales</taxon>
        <taxon>Bacillaceae</taxon>
        <taxon>Evansella</taxon>
    </lineage>
</organism>